<reference evidence="1" key="1">
    <citation type="journal article" date="2022" name="Int. J. Mol. Sci.">
        <title>Draft Genome of Tanacetum Coccineum: Genomic Comparison of Closely Related Tanacetum-Family Plants.</title>
        <authorList>
            <person name="Yamashiro T."/>
            <person name="Shiraishi A."/>
            <person name="Nakayama K."/>
            <person name="Satake H."/>
        </authorList>
    </citation>
    <scope>NUCLEOTIDE SEQUENCE</scope>
</reference>
<organism evidence="1 2">
    <name type="scientific">Tanacetum coccineum</name>
    <dbReference type="NCBI Taxonomy" id="301880"/>
    <lineage>
        <taxon>Eukaryota</taxon>
        <taxon>Viridiplantae</taxon>
        <taxon>Streptophyta</taxon>
        <taxon>Embryophyta</taxon>
        <taxon>Tracheophyta</taxon>
        <taxon>Spermatophyta</taxon>
        <taxon>Magnoliopsida</taxon>
        <taxon>eudicotyledons</taxon>
        <taxon>Gunneridae</taxon>
        <taxon>Pentapetalae</taxon>
        <taxon>asterids</taxon>
        <taxon>campanulids</taxon>
        <taxon>Asterales</taxon>
        <taxon>Asteraceae</taxon>
        <taxon>Asteroideae</taxon>
        <taxon>Anthemideae</taxon>
        <taxon>Anthemidinae</taxon>
        <taxon>Tanacetum</taxon>
    </lineage>
</organism>
<dbReference type="EMBL" id="BQNB010013471">
    <property type="protein sequence ID" value="GJT16406.1"/>
    <property type="molecule type" value="Genomic_DNA"/>
</dbReference>
<evidence type="ECO:0000313" key="1">
    <source>
        <dbReference type="EMBL" id="GJT16406.1"/>
    </source>
</evidence>
<reference evidence="1" key="2">
    <citation type="submission" date="2022-01" db="EMBL/GenBank/DDBJ databases">
        <authorList>
            <person name="Yamashiro T."/>
            <person name="Shiraishi A."/>
            <person name="Satake H."/>
            <person name="Nakayama K."/>
        </authorList>
    </citation>
    <scope>NUCLEOTIDE SEQUENCE</scope>
</reference>
<evidence type="ECO:0000313" key="2">
    <source>
        <dbReference type="Proteomes" id="UP001151760"/>
    </source>
</evidence>
<proteinExistence type="predicted"/>
<sequence length="110" mass="12303">MQVIHHEPTTCPTLNFCSYKELIEPTPGLEIQRQRCATEEQEQPRNRYSLQSLLYSQPTTLPGARLGQPDFNLDADFKSLVPPSLALPTPEMITPLAPEINQQFTPAIAA</sequence>
<comment type="caution">
    <text evidence="1">The sequence shown here is derived from an EMBL/GenBank/DDBJ whole genome shotgun (WGS) entry which is preliminary data.</text>
</comment>
<name>A0ABQ5BNW0_9ASTR</name>
<gene>
    <name evidence="1" type="ORF">Tco_0875112</name>
</gene>
<protein>
    <submittedName>
        <fullName evidence="1">Uncharacterized protein</fullName>
    </submittedName>
</protein>
<keyword evidence="2" id="KW-1185">Reference proteome</keyword>
<dbReference type="Proteomes" id="UP001151760">
    <property type="component" value="Unassembled WGS sequence"/>
</dbReference>
<accession>A0ABQ5BNW0</accession>